<accession>A0A0T6LV76</accession>
<evidence type="ECO:0008006" key="3">
    <source>
        <dbReference type="Google" id="ProtNLM"/>
    </source>
</evidence>
<organism evidence="1 2">
    <name type="scientific">Wenjunlia vitaminophila</name>
    <name type="common">Streptomyces vitaminophilus</name>
    <dbReference type="NCBI Taxonomy" id="76728"/>
    <lineage>
        <taxon>Bacteria</taxon>
        <taxon>Bacillati</taxon>
        <taxon>Actinomycetota</taxon>
        <taxon>Actinomycetes</taxon>
        <taxon>Kitasatosporales</taxon>
        <taxon>Streptomycetaceae</taxon>
        <taxon>Wenjunlia</taxon>
    </lineage>
</organism>
<dbReference type="EMBL" id="LLZU01000008">
    <property type="protein sequence ID" value="KRV49956.1"/>
    <property type="molecule type" value="Genomic_DNA"/>
</dbReference>
<protein>
    <recommendedName>
        <fullName evidence="3">Iron-containing redox enzyme family protein</fullName>
    </recommendedName>
</protein>
<sequence>MTDLTTAPAPPRTKGARLFELNRTITTPEEYRELLALDEELVASRARELEAEYPRIADRAELTRLVRGLLAEEEASPPECERIMAEELSREQFREVVRQFAVDGLTESESFLPIVPRLPKKAKMAVFRVLVDEFGCGNLDQAHFNIYRELMSELDLSLDVEDYLGTTNPETFAYVNLFFWAAARAPRPEYFLGALCYLESSILYAFRCFADAATRLGLAGARYYTEHLHIDHFHAKELSVAIRELEAEADLDCAKVWAGFRLASETIGGSVEAAVASALRVA</sequence>
<dbReference type="eggNOG" id="COG1917">
    <property type="taxonomic scope" value="Bacteria"/>
</dbReference>
<comment type="caution">
    <text evidence="1">The sequence shown here is derived from an EMBL/GenBank/DDBJ whole genome shotgun (WGS) entry which is preliminary data.</text>
</comment>
<dbReference type="OrthoDB" id="3444510at2"/>
<evidence type="ECO:0000313" key="2">
    <source>
        <dbReference type="Proteomes" id="UP000050867"/>
    </source>
</evidence>
<dbReference type="Gene3D" id="1.20.910.10">
    <property type="entry name" value="Heme oxygenase-like"/>
    <property type="match status" value="1"/>
</dbReference>
<gene>
    <name evidence="1" type="ORF">AQ490_18015</name>
</gene>
<dbReference type="SMART" id="SM01236">
    <property type="entry name" value="Haem_oxygenase_2"/>
    <property type="match status" value="1"/>
</dbReference>
<dbReference type="RefSeq" id="WP_018385485.1">
    <property type="nucleotide sequence ID" value="NZ_LLZU01000008.1"/>
</dbReference>
<evidence type="ECO:0000313" key="1">
    <source>
        <dbReference type="EMBL" id="KRV49956.1"/>
    </source>
</evidence>
<dbReference type="SUPFAM" id="SSF48613">
    <property type="entry name" value="Heme oxygenase-like"/>
    <property type="match status" value="1"/>
</dbReference>
<proteinExistence type="predicted"/>
<reference evidence="1 2" key="1">
    <citation type="submission" date="2015-10" db="EMBL/GenBank/DDBJ databases">
        <title>Draft genome sequence of pyrrolomycin-producing Streptomyces vitaminophilus.</title>
        <authorList>
            <person name="Graham D.E."/>
            <person name="Mahan K.M."/>
            <person name="Klingeman D.M."/>
            <person name="Hettich R.L."/>
            <person name="Parry R.J."/>
        </authorList>
    </citation>
    <scope>NUCLEOTIDE SEQUENCE [LARGE SCALE GENOMIC DNA]</scope>
    <source>
        <strain evidence="1 2">ATCC 31673</strain>
    </source>
</reference>
<dbReference type="Proteomes" id="UP000050867">
    <property type="component" value="Unassembled WGS sequence"/>
</dbReference>
<dbReference type="Pfam" id="PF14518">
    <property type="entry name" value="Haem_oxygenas_2"/>
    <property type="match status" value="1"/>
</dbReference>
<keyword evidence="2" id="KW-1185">Reference proteome</keyword>
<name>A0A0T6LV76_WENVI</name>
<dbReference type="InterPro" id="IPR016084">
    <property type="entry name" value="Haem_Oase-like_multi-hlx"/>
</dbReference>
<dbReference type="STRING" id="76728.AQ490_18015"/>
<dbReference type="AlphaFoldDB" id="A0A0T6LV76"/>